<dbReference type="Proteomes" id="UP000011693">
    <property type="component" value="Unassembled WGS sequence"/>
</dbReference>
<dbReference type="InterPro" id="IPR058264">
    <property type="entry name" value="DUF7958"/>
</dbReference>
<dbReference type="PATRIC" id="fig|1227492.4.peg.1016"/>
<dbReference type="Pfam" id="PF25858">
    <property type="entry name" value="DUF7958"/>
    <property type="match status" value="1"/>
</dbReference>
<sequence length="66" mass="7594">YILMGIAPPEPFRIKGPGLADAVGWYNTGYFYEMYWNPDAEITTWFEEHTPDDAYEHVGEPVKPEA</sequence>
<feature type="non-terminal residue" evidence="1">
    <location>
        <position position="1"/>
    </location>
</feature>
<protein>
    <submittedName>
        <fullName evidence="1">Uncharacterized protein</fullName>
    </submittedName>
</protein>
<comment type="caution">
    <text evidence="1">The sequence shown here is derived from an EMBL/GenBank/DDBJ whole genome shotgun (WGS) entry which is preliminary data.</text>
</comment>
<gene>
    <name evidence="1" type="ORF">C482_05256</name>
</gene>
<organism evidence="1 2">
    <name type="scientific">Natrialba chahannaoensis JCM 10990</name>
    <dbReference type="NCBI Taxonomy" id="1227492"/>
    <lineage>
        <taxon>Archaea</taxon>
        <taxon>Methanobacteriati</taxon>
        <taxon>Methanobacteriota</taxon>
        <taxon>Stenosarchaea group</taxon>
        <taxon>Halobacteria</taxon>
        <taxon>Halobacteriales</taxon>
        <taxon>Natrialbaceae</taxon>
        <taxon>Natrialba</taxon>
    </lineage>
</organism>
<keyword evidence="2" id="KW-1185">Reference proteome</keyword>
<evidence type="ECO:0000313" key="2">
    <source>
        <dbReference type="Proteomes" id="UP000011693"/>
    </source>
</evidence>
<name>M0AXP0_9EURY</name>
<reference evidence="1 2" key="1">
    <citation type="journal article" date="2014" name="PLoS Genet.">
        <title>Phylogenetically driven sequencing of extremely halophilic archaea reveals strategies for static and dynamic osmo-response.</title>
        <authorList>
            <person name="Becker E.A."/>
            <person name="Seitzer P.M."/>
            <person name="Tritt A."/>
            <person name="Larsen D."/>
            <person name="Krusor M."/>
            <person name="Yao A.I."/>
            <person name="Wu D."/>
            <person name="Madern D."/>
            <person name="Eisen J.A."/>
            <person name="Darling A.E."/>
            <person name="Facciotti M.T."/>
        </authorList>
    </citation>
    <scope>NUCLEOTIDE SEQUENCE [LARGE SCALE GENOMIC DNA]</scope>
    <source>
        <strain evidence="1 2">JCM 10990</strain>
    </source>
</reference>
<proteinExistence type="predicted"/>
<dbReference type="EMBL" id="AOIN01000036">
    <property type="protein sequence ID" value="ELZ02748.1"/>
    <property type="molecule type" value="Genomic_DNA"/>
</dbReference>
<evidence type="ECO:0000313" key="1">
    <source>
        <dbReference type="EMBL" id="ELZ02748.1"/>
    </source>
</evidence>
<accession>M0AXP0</accession>
<dbReference type="AlphaFoldDB" id="M0AXP0"/>